<reference evidence="2 3" key="1">
    <citation type="submission" date="2012-09" db="EMBL/GenBank/DDBJ databases">
        <title>Genome Sequence of alkane-degrading Bacterium Alcanivorax sp. 19-m-6.</title>
        <authorList>
            <person name="Lai Q."/>
            <person name="Shao Z."/>
        </authorList>
    </citation>
    <scope>NUCLEOTIDE SEQUENCE [LARGE SCALE GENOMIC DNA]</scope>
    <source>
        <strain evidence="2 3">19-m-6</strain>
    </source>
</reference>
<dbReference type="PANTHER" id="PTHR42791">
    <property type="entry name" value="GNAT FAMILY ACETYLTRANSFERASE"/>
    <property type="match status" value="1"/>
</dbReference>
<evidence type="ECO:0000313" key="2">
    <source>
        <dbReference type="EMBL" id="KGD61154.1"/>
    </source>
</evidence>
<dbReference type="PATRIC" id="fig|1177154.3.peg.3756"/>
<sequence length="200" mass="22782">MAAMFHSDTDTLAGMLSRAFYQDPLFKYFFPNDTKRERQSYITFQFMLRHTHLKGEIVHPEDSTDGAALWVPSDTMRHTTLDLLRLGVIPGLLGQGIPAVLRQLRALDGMFAMHHTIIDTPHYYLSVFGVEPARQGKGLGSALLRPTLERFDQEGMPAYLDTHNAENVSLYRRFGFEIVHHGYLPGGAVMHWAMLRLPRK</sequence>
<evidence type="ECO:0000259" key="1">
    <source>
        <dbReference type="PROSITE" id="PS51186"/>
    </source>
</evidence>
<comment type="caution">
    <text evidence="2">The sequence shown here is derived from an EMBL/GenBank/DDBJ whole genome shotgun (WGS) entry which is preliminary data.</text>
</comment>
<dbReference type="EMBL" id="ARXV01000027">
    <property type="protein sequence ID" value="KGD61154.1"/>
    <property type="molecule type" value="Genomic_DNA"/>
</dbReference>
<keyword evidence="3" id="KW-1185">Reference proteome</keyword>
<dbReference type="eggNOG" id="COG0456">
    <property type="taxonomic scope" value="Bacteria"/>
</dbReference>
<dbReference type="InterPro" id="IPR016181">
    <property type="entry name" value="Acyl_CoA_acyltransferase"/>
</dbReference>
<dbReference type="InterPro" id="IPR052523">
    <property type="entry name" value="Trichothecene_AcTrans"/>
</dbReference>
<name>A0A095SA76_9GAMM</name>
<dbReference type="Gene3D" id="3.40.630.30">
    <property type="match status" value="1"/>
</dbReference>
<dbReference type="Pfam" id="PF00583">
    <property type="entry name" value="Acetyltransf_1"/>
    <property type="match status" value="1"/>
</dbReference>
<organism evidence="2 3">
    <name type="scientific">Alcanivorax nanhaiticus</name>
    <dbReference type="NCBI Taxonomy" id="1177154"/>
    <lineage>
        <taxon>Bacteria</taxon>
        <taxon>Pseudomonadati</taxon>
        <taxon>Pseudomonadota</taxon>
        <taxon>Gammaproteobacteria</taxon>
        <taxon>Oceanospirillales</taxon>
        <taxon>Alcanivoracaceae</taxon>
        <taxon>Alcanivorax</taxon>
    </lineage>
</organism>
<evidence type="ECO:0000313" key="3">
    <source>
        <dbReference type="Proteomes" id="UP000029444"/>
    </source>
</evidence>
<gene>
    <name evidence="2" type="ORF">Y5S_03758</name>
</gene>
<protein>
    <recommendedName>
        <fullName evidence="1">N-acetyltransferase domain-containing protein</fullName>
    </recommendedName>
</protein>
<dbReference type="OrthoDB" id="7057833at2"/>
<dbReference type="InterPro" id="IPR000182">
    <property type="entry name" value="GNAT_dom"/>
</dbReference>
<dbReference type="STRING" id="1177154.Y5S_03758"/>
<dbReference type="Proteomes" id="UP000029444">
    <property type="component" value="Unassembled WGS sequence"/>
</dbReference>
<dbReference type="PROSITE" id="PS51186">
    <property type="entry name" value="GNAT"/>
    <property type="match status" value="1"/>
</dbReference>
<proteinExistence type="predicted"/>
<dbReference type="SUPFAM" id="SSF55729">
    <property type="entry name" value="Acyl-CoA N-acyltransferases (Nat)"/>
    <property type="match status" value="1"/>
</dbReference>
<dbReference type="GO" id="GO:0016747">
    <property type="term" value="F:acyltransferase activity, transferring groups other than amino-acyl groups"/>
    <property type="evidence" value="ECO:0007669"/>
    <property type="project" value="InterPro"/>
</dbReference>
<feature type="domain" description="N-acetyltransferase" evidence="1">
    <location>
        <begin position="53"/>
        <end position="195"/>
    </location>
</feature>
<dbReference type="RefSeq" id="WP_035235506.1">
    <property type="nucleotide sequence ID" value="NZ_ARXV01000027.1"/>
</dbReference>
<accession>A0A095SA76</accession>
<dbReference type="CDD" id="cd04301">
    <property type="entry name" value="NAT_SF"/>
    <property type="match status" value="1"/>
</dbReference>
<dbReference type="AlphaFoldDB" id="A0A095SA76"/>
<dbReference type="PANTHER" id="PTHR42791:SF1">
    <property type="entry name" value="N-ACETYLTRANSFERASE DOMAIN-CONTAINING PROTEIN"/>
    <property type="match status" value="1"/>
</dbReference>